<organism evidence="2">
    <name type="scientific">Rhizobium phage IG49</name>
    <dbReference type="NCBI Taxonomy" id="3129228"/>
    <lineage>
        <taxon>Viruses</taxon>
        <taxon>Duplodnaviria</taxon>
        <taxon>Heunggongvirae</taxon>
        <taxon>Uroviricota</taxon>
        <taxon>Caudoviricetes</taxon>
    </lineage>
</organism>
<evidence type="ECO:0000256" key="1">
    <source>
        <dbReference type="SAM" id="Coils"/>
    </source>
</evidence>
<sequence>MVKIIKTLRDLNSDLNAAQKEIERIKKAIADFKISKFEIDKFYRWSNPSRGKGGRMQCVFIHGDEAVLRNHKGLVVVKKKDLIDTKLRLTG</sequence>
<dbReference type="EMBL" id="PP429227">
    <property type="protein sequence ID" value="XCI77625.1"/>
    <property type="molecule type" value="Genomic_DNA"/>
</dbReference>
<reference evidence="2" key="1">
    <citation type="submission" date="2024-03" db="EMBL/GenBank/DDBJ databases">
        <authorList>
            <person name="Chantapakul B."/>
            <person name="Wang S."/>
        </authorList>
    </citation>
    <scope>NUCLEOTIDE SEQUENCE</scope>
</reference>
<evidence type="ECO:0000313" key="2">
    <source>
        <dbReference type="EMBL" id="XCI77625.1"/>
    </source>
</evidence>
<accession>A0AAU8HYD6</accession>
<keyword evidence="1" id="KW-0175">Coiled coil</keyword>
<proteinExistence type="predicted"/>
<gene>
    <name evidence="2" type="ORF">VGRTQORK_CDS0012</name>
</gene>
<feature type="coiled-coil region" evidence="1">
    <location>
        <begin position="1"/>
        <end position="35"/>
    </location>
</feature>
<name>A0AAU8HYD6_9CAUD</name>
<protein>
    <submittedName>
        <fullName evidence="2">Uncharacterized protein</fullName>
    </submittedName>
</protein>